<organism evidence="1 2">
    <name type="scientific">Defluviicoccus vanus</name>
    <dbReference type="NCBI Taxonomy" id="111831"/>
    <lineage>
        <taxon>Bacteria</taxon>
        <taxon>Pseudomonadati</taxon>
        <taxon>Pseudomonadota</taxon>
        <taxon>Alphaproteobacteria</taxon>
        <taxon>Rhodospirillales</taxon>
        <taxon>Rhodospirillaceae</taxon>
        <taxon>Defluviicoccus</taxon>
    </lineage>
</organism>
<dbReference type="SUPFAM" id="SSF53474">
    <property type="entry name" value="alpha/beta-Hydrolases"/>
    <property type="match status" value="1"/>
</dbReference>
<name>A0A7H1N5B7_9PROT</name>
<evidence type="ECO:0000313" key="2">
    <source>
        <dbReference type="Proteomes" id="UP000516369"/>
    </source>
</evidence>
<dbReference type="InterPro" id="IPR029058">
    <property type="entry name" value="AB_hydrolase_fold"/>
</dbReference>
<proteinExistence type="predicted"/>
<evidence type="ECO:0008006" key="3">
    <source>
        <dbReference type="Google" id="ProtNLM"/>
    </source>
</evidence>
<dbReference type="EMBL" id="CP053923">
    <property type="protein sequence ID" value="QNT70903.1"/>
    <property type="molecule type" value="Genomic_DNA"/>
</dbReference>
<keyword evidence="2" id="KW-1185">Reference proteome</keyword>
<protein>
    <recommendedName>
        <fullName evidence="3">Metal transporter</fullName>
    </recommendedName>
</protein>
<dbReference type="KEGG" id="dvn:HQ394_18285"/>
<gene>
    <name evidence="1" type="ORF">HQ394_18285</name>
</gene>
<sequence length="486" mass="54713">MATSMWRYGISLWRALDRERLEFFDPFRIAAVIAFRAARHHPPSLATLGRTLEYNAELINKANWANQEALSRYLWDEYEKGWNAWFNTLYHREGETFAEFASRQADVMEGVANFNEEIEKVKSVFGFHLHRPEYKLIEETECFRMYQVLPLKPGVVVRDDVKPMLLVSPYMLGSHILAFLPYEDKSYAHAFANAGVPTYVRIVKDIWETEAVQTMTPEDDCLQTHALCKTLVERHGRKVTLNGTCQGGYICLMNLLSGTYGDVCDTLITNVTPVDGTYSRAITGTPEMHFDFMLSQMPNGNYVANGYLLSFGMRLVAISQETPLIQVINQARLYEKGNLHPGKSTAALFHWLRKDRVHLPPAIAEMSSISFQQPIDAEGVLPVKLFGKPLRIGDLAKLGVRWYQDYALKDTLVTPACAIAGNRFLDGTGVLESVPFPGGHVAILTSPYSERSPVDGRFKGKDGQSYRGPVLFQLEVSAPKKMLAVA</sequence>
<reference evidence="1 2" key="1">
    <citation type="submission" date="2020-05" db="EMBL/GenBank/DDBJ databases">
        <title>Complete closed genome sequence of Defluviicoccus vanus.</title>
        <authorList>
            <person name="Bessarab I."/>
            <person name="Arumugam K."/>
            <person name="Maszenan A.M."/>
            <person name="Seviour R.J."/>
            <person name="Williams R.B."/>
        </authorList>
    </citation>
    <scope>NUCLEOTIDE SEQUENCE [LARGE SCALE GENOMIC DNA]</scope>
    <source>
        <strain evidence="1 2">Ben 114</strain>
    </source>
</reference>
<evidence type="ECO:0000313" key="1">
    <source>
        <dbReference type="EMBL" id="QNT70903.1"/>
    </source>
</evidence>
<accession>A0A7H1N5B7</accession>
<dbReference type="RefSeq" id="WP_190261364.1">
    <property type="nucleotide sequence ID" value="NZ_CP053923.1"/>
</dbReference>
<dbReference type="Proteomes" id="UP000516369">
    <property type="component" value="Chromosome"/>
</dbReference>
<dbReference type="AlphaFoldDB" id="A0A7H1N5B7"/>